<protein>
    <recommendedName>
        <fullName evidence="6">VCBS repeat protein</fullName>
    </recommendedName>
</protein>
<dbReference type="PANTHER" id="PTHR46580">
    <property type="entry name" value="SENSOR KINASE-RELATED"/>
    <property type="match status" value="1"/>
</dbReference>
<evidence type="ECO:0000256" key="2">
    <source>
        <dbReference type="SAM" id="MobiDB-lite"/>
    </source>
</evidence>
<dbReference type="InterPro" id="IPR013517">
    <property type="entry name" value="FG-GAP"/>
</dbReference>
<keyword evidence="5" id="KW-1185">Reference proteome</keyword>
<comment type="caution">
    <text evidence="4">The sequence shown here is derived from an EMBL/GenBank/DDBJ whole genome shotgun (WGS) entry which is preliminary data.</text>
</comment>
<dbReference type="Pfam" id="PF13517">
    <property type="entry name" value="FG-GAP_3"/>
    <property type="match status" value="2"/>
</dbReference>
<feature type="signal peptide" evidence="3">
    <location>
        <begin position="1"/>
        <end position="28"/>
    </location>
</feature>
<evidence type="ECO:0000313" key="4">
    <source>
        <dbReference type="EMBL" id="OJF10583.1"/>
    </source>
</evidence>
<name>A0A1K0FCK9_9ACTN</name>
<dbReference type="InterPro" id="IPR028994">
    <property type="entry name" value="Integrin_alpha_N"/>
</dbReference>
<dbReference type="Proteomes" id="UP000182486">
    <property type="component" value="Unassembled WGS sequence"/>
</dbReference>
<gene>
    <name evidence="4" type="ORF">BG844_31635</name>
</gene>
<feature type="region of interest" description="Disordered" evidence="2">
    <location>
        <begin position="209"/>
        <end position="230"/>
    </location>
</feature>
<dbReference type="RefSeq" id="WP_071808987.1">
    <property type="nucleotide sequence ID" value="NZ_MEIA01000475.1"/>
</dbReference>
<proteinExistence type="predicted"/>
<evidence type="ECO:0008006" key="6">
    <source>
        <dbReference type="Google" id="ProtNLM"/>
    </source>
</evidence>
<sequence>MRRPGSTCAAMVAALAAGLLISPAPASAGSSLEVGGLTRFKAIPSAPCQPDGVAGVDTVIADRLRPLMNGRRLGAAVTGYHISCARAIVSNVRTRGLDERAAVIAVTAAIAESTLHNYTVAVDHDSLGLFQQRPSQGWGQPGQLTDPRHATLAFVNAMIRKHPGDGWRTGDIGQICQRVQGSAFPLAYAPEAHDAQLIVGALWPLKDNPAAASARPKNAPASPKKPAGPFQRSLMATATGQGPTDTRHDMSVADWNGDRRPDLVVVQRSGTGSGRTELYILDATSALPNQASSFQHLLLHTGTALGPTDERHAFSMADWNGDGRLDLVVIQRSGAASGRTEVRVIDGAAGFQRYLLETSTALGVMDQRDTLSTADWNGDGRLDLVVVQKSGTKSGRTEVRVLDGATNFQGYLQETVTALPATDERHASSLADWNGDGRLDLVVVQKSGTKSGRTEVRVLNGASGFGRQLVQAGTAWGATDERHTFSTADWNGDGRLDLMMVQKSGTKSGRTEAQVLAG</sequence>
<dbReference type="AlphaFoldDB" id="A0A1K0FCK9"/>
<organism evidence="4 5">
    <name type="scientific">Couchioplanes caeruleus subsp. caeruleus</name>
    <dbReference type="NCBI Taxonomy" id="56427"/>
    <lineage>
        <taxon>Bacteria</taxon>
        <taxon>Bacillati</taxon>
        <taxon>Actinomycetota</taxon>
        <taxon>Actinomycetes</taxon>
        <taxon>Micromonosporales</taxon>
        <taxon>Micromonosporaceae</taxon>
        <taxon>Couchioplanes</taxon>
    </lineage>
</organism>
<reference evidence="4 5" key="1">
    <citation type="submission" date="2016-09" db="EMBL/GenBank/DDBJ databases">
        <title>Couchioplanes caeruleus draft genome sequence.</title>
        <authorList>
            <person name="Sheehan J."/>
            <person name="Caffrey P."/>
        </authorList>
    </citation>
    <scope>NUCLEOTIDE SEQUENCE [LARGE SCALE GENOMIC DNA]</scope>
    <source>
        <strain evidence="4 5">DSM 43634</strain>
    </source>
</reference>
<evidence type="ECO:0000256" key="1">
    <source>
        <dbReference type="ARBA" id="ARBA00022729"/>
    </source>
</evidence>
<keyword evidence="1 3" id="KW-0732">Signal</keyword>
<dbReference type="SUPFAM" id="SSF69318">
    <property type="entry name" value="Integrin alpha N-terminal domain"/>
    <property type="match status" value="1"/>
</dbReference>
<feature type="compositionally biased region" description="Low complexity" evidence="2">
    <location>
        <begin position="209"/>
        <end position="227"/>
    </location>
</feature>
<evidence type="ECO:0000256" key="3">
    <source>
        <dbReference type="SAM" id="SignalP"/>
    </source>
</evidence>
<dbReference type="EMBL" id="MEIA01000475">
    <property type="protein sequence ID" value="OJF10583.1"/>
    <property type="molecule type" value="Genomic_DNA"/>
</dbReference>
<dbReference type="Gene3D" id="2.130.10.130">
    <property type="entry name" value="Integrin alpha, N-terminal"/>
    <property type="match status" value="2"/>
</dbReference>
<accession>A0A1K0FCK9</accession>
<evidence type="ECO:0000313" key="5">
    <source>
        <dbReference type="Proteomes" id="UP000182486"/>
    </source>
</evidence>
<feature type="chain" id="PRO_5009663630" description="VCBS repeat protein" evidence="3">
    <location>
        <begin position="29"/>
        <end position="518"/>
    </location>
</feature>